<feature type="chain" id="PRO_5043719264" evidence="2">
    <location>
        <begin position="24"/>
        <end position="442"/>
    </location>
</feature>
<keyword evidence="2" id="KW-0732">Signal</keyword>
<feature type="compositionally biased region" description="Polar residues" evidence="1">
    <location>
        <begin position="127"/>
        <end position="152"/>
    </location>
</feature>
<feature type="region of interest" description="Disordered" evidence="1">
    <location>
        <begin position="125"/>
        <end position="184"/>
    </location>
</feature>
<keyword evidence="4" id="KW-1185">Reference proteome</keyword>
<comment type="caution">
    <text evidence="3">The sequence shown here is derived from an EMBL/GenBank/DDBJ whole genome shotgun (WGS) entry which is preliminary data.</text>
</comment>
<evidence type="ECO:0000256" key="2">
    <source>
        <dbReference type="SAM" id="SignalP"/>
    </source>
</evidence>
<proteinExistence type="predicted"/>
<organism evidence="3 4">
    <name type="scientific">Caerostris extrusa</name>
    <name type="common">Bark spider</name>
    <name type="synonym">Caerostris bankana</name>
    <dbReference type="NCBI Taxonomy" id="172846"/>
    <lineage>
        <taxon>Eukaryota</taxon>
        <taxon>Metazoa</taxon>
        <taxon>Ecdysozoa</taxon>
        <taxon>Arthropoda</taxon>
        <taxon>Chelicerata</taxon>
        <taxon>Arachnida</taxon>
        <taxon>Araneae</taxon>
        <taxon>Araneomorphae</taxon>
        <taxon>Entelegynae</taxon>
        <taxon>Araneoidea</taxon>
        <taxon>Araneidae</taxon>
        <taxon>Caerostris</taxon>
    </lineage>
</organism>
<dbReference type="AlphaFoldDB" id="A0AAV4NDF7"/>
<evidence type="ECO:0000313" key="4">
    <source>
        <dbReference type="Proteomes" id="UP001054945"/>
    </source>
</evidence>
<accession>A0AAV4NDF7</accession>
<feature type="compositionally biased region" description="Low complexity" evidence="1">
    <location>
        <begin position="409"/>
        <end position="421"/>
    </location>
</feature>
<feature type="region of interest" description="Disordered" evidence="1">
    <location>
        <begin position="375"/>
        <end position="442"/>
    </location>
</feature>
<dbReference type="EMBL" id="BPLR01003260">
    <property type="protein sequence ID" value="GIX82696.1"/>
    <property type="molecule type" value="Genomic_DNA"/>
</dbReference>
<reference evidence="3 4" key="1">
    <citation type="submission" date="2021-06" db="EMBL/GenBank/DDBJ databases">
        <title>Caerostris extrusa draft genome.</title>
        <authorList>
            <person name="Kono N."/>
            <person name="Arakawa K."/>
        </authorList>
    </citation>
    <scope>NUCLEOTIDE SEQUENCE [LARGE SCALE GENOMIC DNA]</scope>
</reference>
<gene>
    <name evidence="3" type="primary">AVEN_67880_1</name>
    <name evidence="3" type="ORF">CEXT_37511</name>
</gene>
<protein>
    <submittedName>
        <fullName evidence="3">Uncharacterized protein</fullName>
    </submittedName>
</protein>
<evidence type="ECO:0000256" key="1">
    <source>
        <dbReference type="SAM" id="MobiDB-lite"/>
    </source>
</evidence>
<feature type="signal peptide" evidence="2">
    <location>
        <begin position="1"/>
        <end position="23"/>
    </location>
</feature>
<name>A0AAV4NDF7_CAEEX</name>
<dbReference type="Proteomes" id="UP001054945">
    <property type="component" value="Unassembled WGS sequence"/>
</dbReference>
<evidence type="ECO:0000313" key="3">
    <source>
        <dbReference type="EMBL" id="GIX82696.1"/>
    </source>
</evidence>
<sequence length="442" mass="48338">MSLPARYVCKILVLLYLCACTSASVKGGANDTTTTTAKPEALLPEAASSLVETSVNLEGKKHDRKHPVMFIRRVEKVTYSRNQSTAIIPRKQAYEYGKRIANHYKGNDDNNAYHIQQQQEDIHYPQSGYSDSQGQYEQQQVNGYDHSSSKGSSFPHIKIQSDSYGQEDYGKDGGQSYSYKSGGDYKEPQLQYSYGVSKKESYAPNDQYDAKVTADKQVTILKAKAQAIKGKVMKRFHTVKEELKDTVSHVSQVNDYGAEGNGYSTSGKVSHFPVFPKESGYLSGGHKEPEYLQESPKQIGYQQEAGYVAGSGKDLGYQQGTGYHGSSGKTSGYQQEVGYHADSGKELGYEQEGGYVSGKELGYGQEGGYVSGKESGYGQEGGYVSGKESGYGQEGGYVSGKELGYEQEGGYSSGKSSGISSLPHTDSKDKKSCRFHQADWSF</sequence>